<sequence>MYRPEPNEEGFYVLGDPTHGKMKHHRKHAVYTLDRITAERLVELGFHLRMKGELTGQVNLISPSSIE</sequence>
<gene>
    <name evidence="2" type="ORF">WG31_04725</name>
</gene>
<dbReference type="Proteomes" id="UP000076595">
    <property type="component" value="Chromosome"/>
</dbReference>
<protein>
    <submittedName>
        <fullName evidence="2">Uncharacterized protein</fullName>
    </submittedName>
</protein>
<evidence type="ECO:0000313" key="2">
    <source>
        <dbReference type="EMBL" id="ANA14927.1"/>
    </source>
</evidence>
<keyword evidence="3" id="KW-1185">Reference proteome</keyword>
<organism evidence="2 3">
    <name type="scientific">Acetobacter oryzifermentans</name>
    <dbReference type="NCBI Taxonomy" id="1633874"/>
    <lineage>
        <taxon>Bacteria</taxon>
        <taxon>Pseudomonadati</taxon>
        <taxon>Pseudomonadota</taxon>
        <taxon>Alphaproteobacteria</taxon>
        <taxon>Acetobacterales</taxon>
        <taxon>Acetobacteraceae</taxon>
        <taxon>Acetobacter</taxon>
    </lineage>
</organism>
<reference evidence="2 3" key="1">
    <citation type="submission" date="2015-03" db="EMBL/GenBank/DDBJ databases">
        <title>Genome study of Acetobacter sp. SLV-7.</title>
        <authorList>
            <person name="Cho G.Y."/>
            <person name="Jeon C.O."/>
        </authorList>
    </citation>
    <scope>NUCLEOTIDE SEQUENCE [LARGE SCALE GENOMIC DNA]</scope>
    <source>
        <strain evidence="2 3">SLV-7</strain>
    </source>
</reference>
<dbReference type="EMBL" id="CP011120">
    <property type="protein sequence ID" value="ANA14927.1"/>
    <property type="molecule type" value="Genomic_DNA"/>
</dbReference>
<proteinExistence type="predicted"/>
<evidence type="ECO:0000256" key="1">
    <source>
        <dbReference type="SAM" id="MobiDB-lite"/>
    </source>
</evidence>
<feature type="region of interest" description="Disordered" evidence="1">
    <location>
        <begin position="1"/>
        <end position="20"/>
    </location>
</feature>
<name>A0ABN4NXF2_9PROT</name>
<accession>A0ABN4NXF2</accession>
<evidence type="ECO:0000313" key="3">
    <source>
        <dbReference type="Proteomes" id="UP000076595"/>
    </source>
</evidence>